<protein>
    <submittedName>
        <fullName evidence="2">Uncharacterized protein</fullName>
    </submittedName>
</protein>
<name>A0ABD3PAW0_9STRA</name>
<accession>A0ABD3PAW0</accession>
<sequence>MNLVNDHFRGRDDIILYSWDTVKYTKLQNLSGQIGYLFLDIFELLITPPHGSRILEEYIKTLRSKPLREYFSLAIAQHVYYIAGFLCRAGEKEMVRRTDNKEVGECIGAINDHYSSSSAEIEQSNDLPEKLAELVNKRSVHGGLKYPNWQVYALAAKMEYCYSKLATPGNLTTFGGVVLSYITEAIANNTDLLDHFKGLFKEDRFKDETIAVAFKYYVKVFANLRLKDLCRTYNSELHKINTANLRAGLATKGNTTTKTKKIKHKSRSKSSETVATEEEIHNDMLEISDGGIDIITNDSIANSSDVLDDESNDMTHECS</sequence>
<feature type="compositionally biased region" description="Basic residues" evidence="1">
    <location>
        <begin position="258"/>
        <end position="268"/>
    </location>
</feature>
<reference evidence="2 3" key="1">
    <citation type="submission" date="2024-10" db="EMBL/GenBank/DDBJ databases">
        <title>Updated reference genomes for cyclostephanoid diatoms.</title>
        <authorList>
            <person name="Roberts W.R."/>
            <person name="Alverson A.J."/>
        </authorList>
    </citation>
    <scope>NUCLEOTIDE SEQUENCE [LARGE SCALE GENOMIC DNA]</scope>
    <source>
        <strain evidence="2 3">AJA010-31</strain>
    </source>
</reference>
<gene>
    <name evidence="2" type="ORF">ACHAWO_013451</name>
</gene>
<comment type="caution">
    <text evidence="2">The sequence shown here is derived from an EMBL/GenBank/DDBJ whole genome shotgun (WGS) entry which is preliminary data.</text>
</comment>
<organism evidence="2 3">
    <name type="scientific">Cyclotella atomus</name>
    <dbReference type="NCBI Taxonomy" id="382360"/>
    <lineage>
        <taxon>Eukaryota</taxon>
        <taxon>Sar</taxon>
        <taxon>Stramenopiles</taxon>
        <taxon>Ochrophyta</taxon>
        <taxon>Bacillariophyta</taxon>
        <taxon>Coscinodiscophyceae</taxon>
        <taxon>Thalassiosirophycidae</taxon>
        <taxon>Stephanodiscales</taxon>
        <taxon>Stephanodiscaceae</taxon>
        <taxon>Cyclotella</taxon>
    </lineage>
</organism>
<dbReference type="AlphaFoldDB" id="A0ABD3PAW0"/>
<feature type="region of interest" description="Disordered" evidence="1">
    <location>
        <begin position="256"/>
        <end position="277"/>
    </location>
</feature>
<evidence type="ECO:0000313" key="2">
    <source>
        <dbReference type="EMBL" id="KAL3784653.1"/>
    </source>
</evidence>
<proteinExistence type="predicted"/>
<dbReference type="Proteomes" id="UP001530400">
    <property type="component" value="Unassembled WGS sequence"/>
</dbReference>
<evidence type="ECO:0000313" key="3">
    <source>
        <dbReference type="Proteomes" id="UP001530400"/>
    </source>
</evidence>
<evidence type="ECO:0000256" key="1">
    <source>
        <dbReference type="SAM" id="MobiDB-lite"/>
    </source>
</evidence>
<dbReference type="EMBL" id="JALLPJ020000719">
    <property type="protein sequence ID" value="KAL3784653.1"/>
    <property type="molecule type" value="Genomic_DNA"/>
</dbReference>
<keyword evidence="3" id="KW-1185">Reference proteome</keyword>